<accession>A0AAV9Z3X9</accession>
<proteinExistence type="predicted"/>
<name>A0AAV9Z3X9_9AGAR</name>
<evidence type="ECO:0000313" key="3">
    <source>
        <dbReference type="EMBL" id="KAK6969694.1"/>
    </source>
</evidence>
<comment type="caution">
    <text evidence="3">The sequence shown here is derived from an EMBL/GenBank/DDBJ whole genome shotgun (WGS) entry which is preliminary data.</text>
</comment>
<feature type="compositionally biased region" description="Low complexity" evidence="1">
    <location>
        <begin position="133"/>
        <end position="144"/>
    </location>
</feature>
<dbReference type="EMBL" id="JAWWNJ010000241">
    <property type="protein sequence ID" value="KAK6968883.1"/>
    <property type="molecule type" value="Genomic_DNA"/>
</dbReference>
<organism evidence="3 4">
    <name type="scientific">Favolaschia claudopus</name>
    <dbReference type="NCBI Taxonomy" id="2862362"/>
    <lineage>
        <taxon>Eukaryota</taxon>
        <taxon>Fungi</taxon>
        <taxon>Dikarya</taxon>
        <taxon>Basidiomycota</taxon>
        <taxon>Agaricomycotina</taxon>
        <taxon>Agaricomycetes</taxon>
        <taxon>Agaricomycetidae</taxon>
        <taxon>Agaricales</taxon>
        <taxon>Marasmiineae</taxon>
        <taxon>Mycenaceae</taxon>
        <taxon>Favolaschia</taxon>
    </lineage>
</organism>
<feature type="compositionally biased region" description="Polar residues" evidence="1">
    <location>
        <begin position="103"/>
        <end position="124"/>
    </location>
</feature>
<dbReference type="Proteomes" id="UP001362999">
    <property type="component" value="Unassembled WGS sequence"/>
</dbReference>
<feature type="compositionally biased region" description="Acidic residues" evidence="1">
    <location>
        <begin position="145"/>
        <end position="155"/>
    </location>
</feature>
<dbReference type="AlphaFoldDB" id="A0AAV9Z3X9"/>
<evidence type="ECO:0000313" key="4">
    <source>
        <dbReference type="Proteomes" id="UP001362999"/>
    </source>
</evidence>
<sequence length="302" mass="33027">MRSSTLPLPGPFMGASSAPISDSKSGQAALRQCVTTSFSSALLARFRHRRHRLAALFLSPPTPMPPRKAKLAPSGSAARVSSRKKTQTKRAKDADPPRKRTNPLPSSGSSDTLNDNTSVSAQPKSRSKSSKTANKNNAANTDLNADADDDDDENGDPSFDERKAEEGISQEEGFQSEDSDPQPKKRRKTSGFRSLYSHSRSFMMSARVAGKTAVDETPATVSVTLNFDVFTPAEILKPEKKRQPLASAIITLPSDTPFYRFARILLEKVTRVAKLGFQPEAEDVGLHYQIPRVVFCGPFRVY</sequence>
<keyword evidence="4" id="KW-1185">Reference proteome</keyword>
<feature type="region of interest" description="Disordered" evidence="1">
    <location>
        <begin position="57"/>
        <end position="193"/>
    </location>
</feature>
<evidence type="ECO:0000256" key="1">
    <source>
        <dbReference type="SAM" id="MobiDB-lite"/>
    </source>
</evidence>
<evidence type="ECO:0000313" key="2">
    <source>
        <dbReference type="EMBL" id="KAK6968883.1"/>
    </source>
</evidence>
<protein>
    <submittedName>
        <fullName evidence="3">Uncharacterized protein</fullName>
    </submittedName>
</protein>
<reference evidence="3 4" key="1">
    <citation type="journal article" date="2024" name="J Genomics">
        <title>Draft genome sequencing and assembly of Favolaschia claudopus CIRM-BRFM 2984 isolated from oak limbs.</title>
        <authorList>
            <person name="Navarro D."/>
            <person name="Drula E."/>
            <person name="Chaduli D."/>
            <person name="Cazenave R."/>
            <person name="Ahrendt S."/>
            <person name="Wang J."/>
            <person name="Lipzen A."/>
            <person name="Daum C."/>
            <person name="Barry K."/>
            <person name="Grigoriev I.V."/>
            <person name="Favel A."/>
            <person name="Rosso M.N."/>
            <person name="Martin F."/>
        </authorList>
    </citation>
    <scope>NUCLEOTIDE SEQUENCE [LARGE SCALE GENOMIC DNA]</scope>
    <source>
        <strain evidence="3 4">CIRM-BRFM 2984</strain>
    </source>
</reference>
<feature type="region of interest" description="Disordered" evidence="1">
    <location>
        <begin position="1"/>
        <end position="28"/>
    </location>
</feature>
<gene>
    <name evidence="3" type="ORF">R3P38DRAFT_2814076</name>
    <name evidence="2" type="ORF">R3P38DRAFT_3508550</name>
</gene>
<dbReference type="EMBL" id="JAWWNJ010000217">
    <property type="protein sequence ID" value="KAK6969694.1"/>
    <property type="molecule type" value="Genomic_DNA"/>
</dbReference>